<reference evidence="5 6" key="1">
    <citation type="submission" date="2016-08" db="EMBL/GenBank/DDBJ databases">
        <title>Whole genome sequence of Mesorhizobium sp. strain UASWS1009 isolated from industrial sewage.</title>
        <authorList>
            <person name="Crovadore J."/>
            <person name="Calmin G."/>
            <person name="Chablais R."/>
            <person name="Cochard B."/>
            <person name="Lefort F."/>
        </authorList>
    </citation>
    <scope>NUCLEOTIDE SEQUENCE [LARGE SCALE GENOMIC DNA]</scope>
    <source>
        <strain evidence="5 6">UASWS1009</strain>
    </source>
</reference>
<dbReference type="Gene3D" id="3.40.710.10">
    <property type="entry name" value="DD-peptidase/beta-lactamase superfamily"/>
    <property type="match status" value="1"/>
</dbReference>
<dbReference type="Pfam" id="PF00144">
    <property type="entry name" value="Beta-lactamase"/>
    <property type="match status" value="1"/>
</dbReference>
<organism evidence="5 6">
    <name type="scientific">Mesorhizobium hungaricum</name>
    <dbReference type="NCBI Taxonomy" id="1566387"/>
    <lineage>
        <taxon>Bacteria</taxon>
        <taxon>Pseudomonadati</taxon>
        <taxon>Pseudomonadota</taxon>
        <taxon>Alphaproteobacteria</taxon>
        <taxon>Hyphomicrobiales</taxon>
        <taxon>Phyllobacteriaceae</taxon>
        <taxon>Mesorhizobium</taxon>
    </lineage>
</organism>
<feature type="domain" description="Peptidase S12 Pab87-related C-terminal" evidence="4">
    <location>
        <begin position="370"/>
        <end position="449"/>
    </location>
</feature>
<keyword evidence="2" id="KW-0732">Signal</keyword>
<accession>A0A1C2DJG8</accession>
<protein>
    <recommendedName>
        <fullName evidence="7">Serine hydrolase</fullName>
    </recommendedName>
</protein>
<dbReference type="SUPFAM" id="SSF56601">
    <property type="entry name" value="beta-lactamase/transpeptidase-like"/>
    <property type="match status" value="1"/>
</dbReference>
<comment type="similarity">
    <text evidence="1">Belongs to the beta-lactamase family.</text>
</comment>
<feature type="domain" description="Beta-lactamase-related" evidence="3">
    <location>
        <begin position="43"/>
        <end position="347"/>
    </location>
</feature>
<evidence type="ECO:0000256" key="2">
    <source>
        <dbReference type="SAM" id="SignalP"/>
    </source>
</evidence>
<dbReference type="EMBL" id="MDEO01000035">
    <property type="protein sequence ID" value="OCX14902.1"/>
    <property type="molecule type" value="Genomic_DNA"/>
</dbReference>
<dbReference type="OrthoDB" id="5377431at2"/>
<dbReference type="InterPro" id="IPR012338">
    <property type="entry name" value="Beta-lactam/transpept-like"/>
</dbReference>
<evidence type="ECO:0000313" key="5">
    <source>
        <dbReference type="EMBL" id="OCX14902.1"/>
    </source>
</evidence>
<dbReference type="Pfam" id="PF11954">
    <property type="entry name" value="DUF3471"/>
    <property type="match status" value="1"/>
</dbReference>
<dbReference type="PANTHER" id="PTHR22935">
    <property type="entry name" value="PENICILLIN-BINDING PROTEIN"/>
    <property type="match status" value="1"/>
</dbReference>
<feature type="chain" id="PRO_5008659375" description="Serine hydrolase" evidence="2">
    <location>
        <begin position="21"/>
        <end position="461"/>
    </location>
</feature>
<evidence type="ECO:0000313" key="6">
    <source>
        <dbReference type="Proteomes" id="UP000094412"/>
    </source>
</evidence>
<gene>
    <name evidence="5" type="ORF">QV13_21090</name>
</gene>
<dbReference type="AlphaFoldDB" id="A0A1C2DJG8"/>
<dbReference type="PANTHER" id="PTHR22935:SF95">
    <property type="entry name" value="BETA-LACTAMASE-LIKE 1-RELATED"/>
    <property type="match status" value="1"/>
</dbReference>
<dbReference type="InterPro" id="IPR021860">
    <property type="entry name" value="Peptidase_S12_Pab87-rel_C"/>
</dbReference>
<dbReference type="Proteomes" id="UP000094412">
    <property type="component" value="Unassembled WGS sequence"/>
</dbReference>
<keyword evidence="6" id="KW-1185">Reference proteome</keyword>
<dbReference type="STRING" id="1566387.QV13_21090"/>
<dbReference type="InterPro" id="IPR051478">
    <property type="entry name" value="Beta-lactamase-like_AB/R"/>
</dbReference>
<feature type="signal peptide" evidence="2">
    <location>
        <begin position="1"/>
        <end position="20"/>
    </location>
</feature>
<evidence type="ECO:0008006" key="7">
    <source>
        <dbReference type="Google" id="ProtNLM"/>
    </source>
</evidence>
<evidence type="ECO:0000259" key="3">
    <source>
        <dbReference type="Pfam" id="PF00144"/>
    </source>
</evidence>
<proteinExistence type="inferred from homology"/>
<comment type="caution">
    <text evidence="5">The sequence shown here is derived from an EMBL/GenBank/DDBJ whole genome shotgun (WGS) entry which is preliminary data.</text>
</comment>
<sequence>MLRLLLGGLLAIAAQISAKAEEPSPIPPDPEIHRILQQRIDIEKQSLGIVVGVIDANGRRIVAHGRFGADDARAVDGYTIFEIGSVTKVFTALALAEMATQGEVSLDDPVAKYLPAGVTMPERGGRKITLRDLATHMSGLPRLPDNFAPKDGGDPYADYTVDQLYGFLSGYTLTRDIGSKFEYSNLGYGLLGHVLAQHTGADYASLIRDRIATPLGLQNTVVSLSPVQQARQTPGHDQALDKAPNWHMPTLPGLGALNSSANDMLTVLKAAMDGQSSPLTPAFRLALSERQAIGGGEDTGLGWFIAKAGQDEMIWHNGGTGGYRSFIGFLAKAKVGVVVLSNTSTELGIDDIGRHLLNPKSKLAEAPKVRVAAAVDPALYDRYIGRYQLAPDFILTVTRDNDRLYVQATGQERFEIFPENERNFFLKVLNAQISFDANGDGKATRLVLHQNGASSPAKRID</sequence>
<evidence type="ECO:0000259" key="4">
    <source>
        <dbReference type="Pfam" id="PF11954"/>
    </source>
</evidence>
<dbReference type="InterPro" id="IPR001466">
    <property type="entry name" value="Beta-lactam-related"/>
</dbReference>
<dbReference type="RefSeq" id="WP_024926673.1">
    <property type="nucleotide sequence ID" value="NZ_MDEO01000035.1"/>
</dbReference>
<evidence type="ECO:0000256" key="1">
    <source>
        <dbReference type="ARBA" id="ARBA00038473"/>
    </source>
</evidence>
<name>A0A1C2DJG8_9HYPH</name>